<dbReference type="PANTHER" id="PTHR44591:SF3">
    <property type="entry name" value="RESPONSE REGULATORY DOMAIN-CONTAINING PROTEIN"/>
    <property type="match status" value="1"/>
</dbReference>
<protein>
    <submittedName>
        <fullName evidence="4">Response regulator receiver domain-containing protein</fullName>
    </submittedName>
</protein>
<dbReference type="AlphaFoldDB" id="A0A327QXG4"/>
<dbReference type="SUPFAM" id="SSF52172">
    <property type="entry name" value="CheY-like"/>
    <property type="match status" value="1"/>
</dbReference>
<gene>
    <name evidence="4" type="ORF">LX64_01140</name>
</gene>
<dbReference type="SMART" id="SM00448">
    <property type="entry name" value="REC"/>
    <property type="match status" value="1"/>
</dbReference>
<dbReference type="Proteomes" id="UP000249547">
    <property type="component" value="Unassembled WGS sequence"/>
</dbReference>
<evidence type="ECO:0000259" key="3">
    <source>
        <dbReference type="PROSITE" id="PS50110"/>
    </source>
</evidence>
<evidence type="ECO:0000256" key="2">
    <source>
        <dbReference type="PROSITE-ProRule" id="PRU00169"/>
    </source>
</evidence>
<proteinExistence type="predicted"/>
<dbReference type="Pfam" id="PF00072">
    <property type="entry name" value="Response_reg"/>
    <property type="match status" value="1"/>
</dbReference>
<organism evidence="4 5">
    <name type="scientific">Chitinophaga skermanii</name>
    <dbReference type="NCBI Taxonomy" id="331697"/>
    <lineage>
        <taxon>Bacteria</taxon>
        <taxon>Pseudomonadati</taxon>
        <taxon>Bacteroidota</taxon>
        <taxon>Chitinophagia</taxon>
        <taxon>Chitinophagales</taxon>
        <taxon>Chitinophagaceae</taxon>
        <taxon>Chitinophaga</taxon>
    </lineage>
</organism>
<dbReference type="PROSITE" id="PS50110">
    <property type="entry name" value="RESPONSE_REGULATORY"/>
    <property type="match status" value="1"/>
</dbReference>
<dbReference type="RefSeq" id="WP_211324739.1">
    <property type="nucleotide sequence ID" value="NZ_QLLL01000002.1"/>
</dbReference>
<comment type="caution">
    <text evidence="4">The sequence shown here is derived from an EMBL/GenBank/DDBJ whole genome shotgun (WGS) entry which is preliminary data.</text>
</comment>
<dbReference type="PANTHER" id="PTHR44591">
    <property type="entry name" value="STRESS RESPONSE REGULATOR PROTEIN 1"/>
    <property type="match status" value="1"/>
</dbReference>
<dbReference type="InterPro" id="IPR050595">
    <property type="entry name" value="Bact_response_regulator"/>
</dbReference>
<dbReference type="EMBL" id="QLLL01000002">
    <property type="protein sequence ID" value="RAJ08488.1"/>
    <property type="molecule type" value="Genomic_DNA"/>
</dbReference>
<keyword evidence="1 2" id="KW-0597">Phosphoprotein</keyword>
<sequence length="124" mass="13761">MKKILVIEDDTLMLRTIELILKKQGYIVDLAANGKDAMTALTGNHYDLVITDIMLPFANGFELVSKIKNSSTNTNVPVIIISAITHESSITDGFELGVDDYLRKPFVPSELVLRVNRLIEKTAV</sequence>
<keyword evidence="5" id="KW-1185">Reference proteome</keyword>
<dbReference type="Gene3D" id="3.40.50.2300">
    <property type="match status" value="1"/>
</dbReference>
<evidence type="ECO:0000256" key="1">
    <source>
        <dbReference type="ARBA" id="ARBA00022553"/>
    </source>
</evidence>
<name>A0A327QXG4_9BACT</name>
<dbReference type="InterPro" id="IPR001789">
    <property type="entry name" value="Sig_transdc_resp-reg_receiver"/>
</dbReference>
<feature type="domain" description="Response regulatory" evidence="3">
    <location>
        <begin position="3"/>
        <end position="119"/>
    </location>
</feature>
<accession>A0A327QXG4</accession>
<feature type="modified residue" description="4-aspartylphosphate" evidence="2">
    <location>
        <position position="52"/>
    </location>
</feature>
<reference evidence="4 5" key="1">
    <citation type="submission" date="2018-06" db="EMBL/GenBank/DDBJ databases">
        <title>Genomic Encyclopedia of Archaeal and Bacterial Type Strains, Phase II (KMG-II): from individual species to whole genera.</title>
        <authorList>
            <person name="Goeker M."/>
        </authorList>
    </citation>
    <scope>NUCLEOTIDE SEQUENCE [LARGE SCALE GENOMIC DNA]</scope>
    <source>
        <strain evidence="4 5">DSM 23857</strain>
    </source>
</reference>
<evidence type="ECO:0000313" key="5">
    <source>
        <dbReference type="Proteomes" id="UP000249547"/>
    </source>
</evidence>
<dbReference type="InterPro" id="IPR011006">
    <property type="entry name" value="CheY-like_superfamily"/>
</dbReference>
<evidence type="ECO:0000313" key="4">
    <source>
        <dbReference type="EMBL" id="RAJ08488.1"/>
    </source>
</evidence>
<dbReference type="GO" id="GO:0000160">
    <property type="term" value="P:phosphorelay signal transduction system"/>
    <property type="evidence" value="ECO:0007669"/>
    <property type="project" value="InterPro"/>
</dbReference>